<evidence type="ECO:0000259" key="4">
    <source>
        <dbReference type="PROSITE" id="PS50060"/>
    </source>
</evidence>
<dbReference type="CDD" id="cd06263">
    <property type="entry name" value="MAM"/>
    <property type="match status" value="6"/>
</dbReference>
<evidence type="ECO:0000256" key="2">
    <source>
        <dbReference type="ARBA" id="ARBA00023157"/>
    </source>
</evidence>
<gene>
    <name evidence="5" type="ORF">DPMN_011738</name>
</gene>
<dbReference type="GO" id="GO:0016020">
    <property type="term" value="C:membrane"/>
    <property type="evidence" value="ECO:0007669"/>
    <property type="project" value="InterPro"/>
</dbReference>
<dbReference type="SUPFAM" id="SSF57424">
    <property type="entry name" value="LDL receptor-like module"/>
    <property type="match status" value="2"/>
</dbReference>
<dbReference type="AlphaFoldDB" id="A0A9D4N5P9"/>
<feature type="domain" description="MAM" evidence="4">
    <location>
        <begin position="705"/>
        <end position="868"/>
    </location>
</feature>
<dbReference type="Gene3D" id="4.10.400.10">
    <property type="entry name" value="Low-density Lipoprotein Receptor"/>
    <property type="match status" value="2"/>
</dbReference>
<sequence length="1254" mass="136755">MYVDANNGQFNAKAILQTPILQYASSTCQFSFWYHMYGTGIGTLTVSTQIGNIITPIWSLNGNQSNAWNRGLVDIGRISGPFSLLVQASRSFSVTGDIAVDDFNFTNCALPAGTGSCSSTQFTCPSNGVCIDKSRTCDYTDDCGNGEDETSALCSGLTRCEFSSSLCFWTQDQGDKFDWTRRSGPTVTLNTGPTRDHTTGTSTGFYIYTEASAPRRPGDAARLISPVFQPTTDPSSCSFIFYYDLYGSSIGALNVYVRTQDQAVTQIWSRTVPQPNVWVRAQISLFYSQSFQIIVEGIIGSSFYGDIGLDDTIFTKGCLRSNALFPPNFTVPPSVGTTASPTCGAGQYQCPQSNCIPMSQVCDFQNDCFDGSDETNCGPCTFENDLCSWQDISSGIFQWNRGAANTSYGPATDHTSNSRIGHYAFVQGAVGVFPDYAILSSPALPAASANCEMNFFYYNSGTQFQVTYFANGRKLTLWVNSLDTTNQWKQGTVYLGQRFGPQQAGFRLRFESLPRGNALNNNAIIAVDDVTFSNCKVGAALPTATCNFETDFCLWGQDQNDQFDWTRINGSTQSVGTGPSGDHTSGSGSYIYIETSSPRVKGDIARLTSANFPPTSSQGTCLSFWYNMFGPSIGTLNLYLQTSSNKTLFWSKSGTQGDAWNQAQRTIVSNIDYQLIFEGIVGSGYQGDIALDDVTTTAGQCPPNLACDFQNDFCSWQQSTTDNFDWTRNKNGTSTLNTGPPYDHTFGSDSGYYAYIETSAPKQPGDQAVLVSPTFVSTSPQCFNFWYHMYGTTIGRLVIHQRSLGSSSPTEIWIKSGDQGNQWRKAQVTVYPRDNVPYTIEIVGFKGNGYTGDIAIDDLVTLSGACPPTGFCDFERDNCQWTNTGGDDFDWQRDKGGTQTLTTGPTVDHTLGSSMGYYLYIETSGNNRRIGEKAWLVSDYQDPRTAVCISFWYHMYGAGIGSLNVYTKQVSSGSMVKVWQLSGNQGNVWQQANVDISSNNQFTIIFEGVYGGSYLGDIAMDDVLISYTQCSSVTPMTTQYPGVGSSPATYPPSPIDCTFEIGLCSWSQDQTDTFDWSPNSGSTASLKTGPASDHTLQTNAGHYMYIENSGKSVNSSARLLSPIQPVDISGLCFKFWYNMYGAHVNALNIYILAGAQKTLLWTKLGNKGIGWNYAQIYISQPGTSVQIIIEGLAGTASDGDIAIDDLSSNTGLCPPQNTCDFEEGLCGYSQDTTDQFDWALHQSFTGTTGTWPSS</sequence>
<dbReference type="PRINTS" id="PR00261">
    <property type="entry name" value="LDLRECEPTOR"/>
</dbReference>
<feature type="domain" description="MAM" evidence="4">
    <location>
        <begin position="1217"/>
        <end position="1254"/>
    </location>
</feature>
<feature type="domain" description="MAM" evidence="4">
    <location>
        <begin position="1055"/>
        <end position="1215"/>
    </location>
</feature>
<reference evidence="5" key="2">
    <citation type="submission" date="2020-11" db="EMBL/GenBank/DDBJ databases">
        <authorList>
            <person name="McCartney M.A."/>
            <person name="Auch B."/>
            <person name="Kono T."/>
            <person name="Mallez S."/>
            <person name="Becker A."/>
            <person name="Gohl D.M."/>
            <person name="Silverstein K.A.T."/>
            <person name="Koren S."/>
            <person name="Bechman K.B."/>
            <person name="Herman A."/>
            <person name="Abrahante J.E."/>
            <person name="Garbe J."/>
        </authorList>
    </citation>
    <scope>NUCLEOTIDE SEQUENCE</scope>
    <source>
        <strain evidence="5">Duluth1</strain>
        <tissue evidence="5">Whole animal</tissue>
    </source>
</reference>
<evidence type="ECO:0000256" key="1">
    <source>
        <dbReference type="ARBA" id="ARBA00022737"/>
    </source>
</evidence>
<keyword evidence="6" id="KW-1185">Reference proteome</keyword>
<dbReference type="InterPro" id="IPR023415">
    <property type="entry name" value="LDLR_class-A_CS"/>
</dbReference>
<name>A0A9D4N5P9_DREPO</name>
<feature type="domain" description="MAM" evidence="4">
    <location>
        <begin position="544"/>
        <end position="703"/>
    </location>
</feature>
<dbReference type="InterPro" id="IPR000998">
    <property type="entry name" value="MAM_dom"/>
</dbReference>
<dbReference type="CDD" id="cd00112">
    <property type="entry name" value="LDLa"/>
    <property type="match status" value="2"/>
</dbReference>
<dbReference type="PROSITE" id="PS50060">
    <property type="entry name" value="MAM_2"/>
    <property type="match status" value="8"/>
</dbReference>
<feature type="domain" description="MAM" evidence="4">
    <location>
        <begin position="378"/>
        <end position="537"/>
    </location>
</feature>
<evidence type="ECO:0000313" key="5">
    <source>
        <dbReference type="EMBL" id="KAH3887719.1"/>
    </source>
</evidence>
<dbReference type="InterPro" id="IPR002172">
    <property type="entry name" value="LDrepeatLR_classA_rpt"/>
</dbReference>
<dbReference type="PRINTS" id="PR00020">
    <property type="entry name" value="MAMDOMAIN"/>
</dbReference>
<feature type="domain" description="MAM" evidence="4">
    <location>
        <begin position="870"/>
        <end position="1032"/>
    </location>
</feature>
<dbReference type="InterPro" id="IPR051560">
    <property type="entry name" value="MAM_domain-containing"/>
</dbReference>
<comment type="caution">
    <text evidence="3">Lacks conserved residue(s) required for the propagation of feature annotation.</text>
</comment>
<dbReference type="SUPFAM" id="SSF49899">
    <property type="entry name" value="Concanavalin A-like lectins/glucanases"/>
    <property type="match status" value="7"/>
</dbReference>
<dbReference type="InterPro" id="IPR013320">
    <property type="entry name" value="ConA-like_dom_sf"/>
</dbReference>
<feature type="domain" description="MAM" evidence="4">
    <location>
        <begin position="1"/>
        <end position="110"/>
    </location>
</feature>
<dbReference type="PANTHER" id="PTHR23282:SF142">
    <property type="entry name" value="MAM DOMAIN-CONTAINING PROTEIN"/>
    <property type="match status" value="1"/>
</dbReference>
<comment type="caution">
    <text evidence="5">The sequence shown here is derived from an EMBL/GenBank/DDBJ whole genome shotgun (WGS) entry which is preliminary data.</text>
</comment>
<dbReference type="SMART" id="SM00192">
    <property type="entry name" value="LDLa"/>
    <property type="match status" value="2"/>
</dbReference>
<dbReference type="Gene3D" id="2.60.120.200">
    <property type="match status" value="8"/>
</dbReference>
<dbReference type="PROSITE" id="PS01209">
    <property type="entry name" value="LDLRA_1"/>
    <property type="match status" value="1"/>
</dbReference>
<dbReference type="Pfam" id="PF00057">
    <property type="entry name" value="Ldl_recept_a"/>
    <property type="match status" value="2"/>
</dbReference>
<dbReference type="PROSITE" id="PS50068">
    <property type="entry name" value="LDLRA_2"/>
    <property type="match status" value="2"/>
</dbReference>
<dbReference type="EMBL" id="JAIWYP010000001">
    <property type="protein sequence ID" value="KAH3887719.1"/>
    <property type="molecule type" value="Genomic_DNA"/>
</dbReference>
<dbReference type="Pfam" id="PF00629">
    <property type="entry name" value="MAM"/>
    <property type="match status" value="7"/>
</dbReference>
<dbReference type="Proteomes" id="UP000828390">
    <property type="component" value="Unassembled WGS sequence"/>
</dbReference>
<dbReference type="SMART" id="SM00137">
    <property type="entry name" value="MAM"/>
    <property type="match status" value="6"/>
</dbReference>
<feature type="disulfide bond" evidence="3">
    <location>
        <begin position="343"/>
        <end position="355"/>
    </location>
</feature>
<keyword evidence="2 3" id="KW-1015">Disulfide bond</keyword>
<feature type="disulfide bond" evidence="3">
    <location>
        <begin position="362"/>
        <end position="377"/>
    </location>
</feature>
<proteinExistence type="predicted"/>
<evidence type="ECO:0000256" key="3">
    <source>
        <dbReference type="PROSITE-ProRule" id="PRU00124"/>
    </source>
</evidence>
<feature type="domain" description="MAM" evidence="4">
    <location>
        <begin position="158"/>
        <end position="320"/>
    </location>
</feature>
<dbReference type="FunFam" id="2.60.120.200:FF:000182">
    <property type="entry name" value="MAM and LDL-receptor class A domain-containing protein 1"/>
    <property type="match status" value="3"/>
</dbReference>
<keyword evidence="1" id="KW-0677">Repeat</keyword>
<accession>A0A9D4N5P9</accession>
<feature type="disulfide bond" evidence="3">
    <location>
        <begin position="350"/>
        <end position="368"/>
    </location>
</feature>
<dbReference type="PANTHER" id="PTHR23282">
    <property type="entry name" value="APICAL ENDOSOMAL GLYCOPROTEIN PRECURSOR"/>
    <property type="match status" value="1"/>
</dbReference>
<reference evidence="5" key="1">
    <citation type="journal article" date="2019" name="bioRxiv">
        <title>The Genome of the Zebra Mussel, Dreissena polymorpha: A Resource for Invasive Species Research.</title>
        <authorList>
            <person name="McCartney M.A."/>
            <person name="Auch B."/>
            <person name="Kono T."/>
            <person name="Mallez S."/>
            <person name="Zhang Y."/>
            <person name="Obille A."/>
            <person name="Becker A."/>
            <person name="Abrahante J.E."/>
            <person name="Garbe J."/>
            <person name="Badalamenti J.P."/>
            <person name="Herman A."/>
            <person name="Mangelson H."/>
            <person name="Liachko I."/>
            <person name="Sullivan S."/>
            <person name="Sone E.D."/>
            <person name="Koren S."/>
            <person name="Silverstein K.A.T."/>
            <person name="Beckman K.B."/>
            <person name="Gohl D.M."/>
        </authorList>
    </citation>
    <scope>NUCLEOTIDE SEQUENCE</scope>
    <source>
        <strain evidence="5">Duluth1</strain>
        <tissue evidence="5">Whole animal</tissue>
    </source>
</reference>
<organism evidence="5 6">
    <name type="scientific">Dreissena polymorpha</name>
    <name type="common">Zebra mussel</name>
    <name type="synonym">Mytilus polymorpha</name>
    <dbReference type="NCBI Taxonomy" id="45954"/>
    <lineage>
        <taxon>Eukaryota</taxon>
        <taxon>Metazoa</taxon>
        <taxon>Spiralia</taxon>
        <taxon>Lophotrochozoa</taxon>
        <taxon>Mollusca</taxon>
        <taxon>Bivalvia</taxon>
        <taxon>Autobranchia</taxon>
        <taxon>Heteroconchia</taxon>
        <taxon>Euheterodonta</taxon>
        <taxon>Imparidentia</taxon>
        <taxon>Neoheterodontei</taxon>
        <taxon>Myida</taxon>
        <taxon>Dreissenoidea</taxon>
        <taxon>Dreissenidae</taxon>
        <taxon>Dreissena</taxon>
    </lineage>
</organism>
<dbReference type="InterPro" id="IPR036055">
    <property type="entry name" value="LDL_receptor-like_sf"/>
</dbReference>
<evidence type="ECO:0000313" key="6">
    <source>
        <dbReference type="Proteomes" id="UP000828390"/>
    </source>
</evidence>
<protein>
    <recommendedName>
        <fullName evidence="4">MAM domain-containing protein</fullName>
    </recommendedName>
</protein>